<proteinExistence type="predicted"/>
<evidence type="ECO:0000313" key="2">
    <source>
        <dbReference type="Proteomes" id="UP000805193"/>
    </source>
</evidence>
<organism evidence="1 2">
    <name type="scientific">Ixodes persulcatus</name>
    <name type="common">Taiga tick</name>
    <dbReference type="NCBI Taxonomy" id="34615"/>
    <lineage>
        <taxon>Eukaryota</taxon>
        <taxon>Metazoa</taxon>
        <taxon>Ecdysozoa</taxon>
        <taxon>Arthropoda</taxon>
        <taxon>Chelicerata</taxon>
        <taxon>Arachnida</taxon>
        <taxon>Acari</taxon>
        <taxon>Parasitiformes</taxon>
        <taxon>Ixodida</taxon>
        <taxon>Ixodoidea</taxon>
        <taxon>Ixodidae</taxon>
        <taxon>Ixodinae</taxon>
        <taxon>Ixodes</taxon>
    </lineage>
</organism>
<dbReference type="EMBL" id="JABSTQ010009321">
    <property type="protein sequence ID" value="KAG0430444.1"/>
    <property type="molecule type" value="Genomic_DNA"/>
</dbReference>
<accession>A0AC60Q908</accession>
<keyword evidence="2" id="KW-1185">Reference proteome</keyword>
<comment type="caution">
    <text evidence="1">The sequence shown here is derived from an EMBL/GenBank/DDBJ whole genome shotgun (WGS) entry which is preliminary data.</text>
</comment>
<protein>
    <submittedName>
        <fullName evidence="1">Uncharacterized protein</fullName>
    </submittedName>
</protein>
<dbReference type="Proteomes" id="UP000805193">
    <property type="component" value="Unassembled WGS sequence"/>
</dbReference>
<gene>
    <name evidence="1" type="ORF">HPB47_022687</name>
</gene>
<name>A0AC60Q908_IXOPE</name>
<reference evidence="1 2" key="1">
    <citation type="journal article" date="2020" name="Cell">
        <title>Large-Scale Comparative Analyses of Tick Genomes Elucidate Their Genetic Diversity and Vector Capacities.</title>
        <authorList>
            <consortium name="Tick Genome and Microbiome Consortium (TIGMIC)"/>
            <person name="Jia N."/>
            <person name="Wang J."/>
            <person name="Shi W."/>
            <person name="Du L."/>
            <person name="Sun Y."/>
            <person name="Zhan W."/>
            <person name="Jiang J.F."/>
            <person name="Wang Q."/>
            <person name="Zhang B."/>
            <person name="Ji P."/>
            <person name="Bell-Sakyi L."/>
            <person name="Cui X.M."/>
            <person name="Yuan T.T."/>
            <person name="Jiang B.G."/>
            <person name="Yang W.F."/>
            <person name="Lam T.T."/>
            <person name="Chang Q.C."/>
            <person name="Ding S.J."/>
            <person name="Wang X.J."/>
            <person name="Zhu J.G."/>
            <person name="Ruan X.D."/>
            <person name="Zhao L."/>
            <person name="Wei J.T."/>
            <person name="Ye R.Z."/>
            <person name="Que T.C."/>
            <person name="Du C.H."/>
            <person name="Zhou Y.H."/>
            <person name="Cheng J.X."/>
            <person name="Dai P.F."/>
            <person name="Guo W.B."/>
            <person name="Han X.H."/>
            <person name="Huang E.J."/>
            <person name="Li L.F."/>
            <person name="Wei W."/>
            <person name="Gao Y.C."/>
            <person name="Liu J.Z."/>
            <person name="Shao H.Z."/>
            <person name="Wang X."/>
            <person name="Wang C.C."/>
            <person name="Yang T.C."/>
            <person name="Huo Q.B."/>
            <person name="Li W."/>
            <person name="Chen H.Y."/>
            <person name="Chen S.E."/>
            <person name="Zhou L.G."/>
            <person name="Ni X.B."/>
            <person name="Tian J.H."/>
            <person name="Sheng Y."/>
            <person name="Liu T."/>
            <person name="Pan Y.S."/>
            <person name="Xia L.Y."/>
            <person name="Li J."/>
            <person name="Zhao F."/>
            <person name="Cao W.C."/>
        </authorList>
    </citation>
    <scope>NUCLEOTIDE SEQUENCE [LARGE SCALE GENOMIC DNA]</scope>
    <source>
        <strain evidence="1">Iper-2018</strain>
    </source>
</reference>
<sequence>MKTPWLPSQQRAAAAILKTSSLDPNCGRRAADIMAAKRQLVTDIAEALSHSHLSRLQQHHQQQHQEQQQPQEPVVPQQDSPQRRRTHQEHTLKPPEPLSRRKSSNSTSSVESAEADVKVIIEGALAVEESGPFRHNFDSCVHCDWIWKSDACDAFYRELATANVESITYELASHPNPGLFSKFFGEKGYQRGKAVVAQPPTSKTDGSSKPPRGWSSETDWRRRISGVADVEKQSRKSTKLVMAQRAVSRLRHWTSGHQATDKTTTPARKDDEDDARSVEESTTLLDKDTTEDASTGSSVTKTSSSAGDLLKKAAPSSLKASRKTRSTLSVVVNTAGNTRASGDFCSKAGVIRFNGGPGGSLKPTGKIMAGMGSEDTWPGKTLHQAECTQRSIDGFFKRFVRKK</sequence>
<evidence type="ECO:0000313" key="1">
    <source>
        <dbReference type="EMBL" id="KAG0430444.1"/>
    </source>
</evidence>